<sequence length="143" mass="15449">MHGVGELSRPWLMQSQPTPARRQTRRAPPALNELNAEWPLSVPAPAPIEPSQLRVQRTASETKCAAGGPLAVLRALFWRRRWRAAAATASSKGILCLSIVGSSRSACESASRRHLICGTTRLQACNFAPADLSADLVPVDSLR</sequence>
<accession>A0A6A6C735</accession>
<evidence type="ECO:0000313" key="2">
    <source>
        <dbReference type="EMBL" id="KAF2161559.1"/>
    </source>
</evidence>
<name>A0A6A6C735_ZASCE</name>
<evidence type="ECO:0000256" key="1">
    <source>
        <dbReference type="SAM" id="MobiDB-lite"/>
    </source>
</evidence>
<organism evidence="2 3">
    <name type="scientific">Zasmidium cellare ATCC 36951</name>
    <dbReference type="NCBI Taxonomy" id="1080233"/>
    <lineage>
        <taxon>Eukaryota</taxon>
        <taxon>Fungi</taxon>
        <taxon>Dikarya</taxon>
        <taxon>Ascomycota</taxon>
        <taxon>Pezizomycotina</taxon>
        <taxon>Dothideomycetes</taxon>
        <taxon>Dothideomycetidae</taxon>
        <taxon>Mycosphaerellales</taxon>
        <taxon>Mycosphaerellaceae</taxon>
        <taxon>Zasmidium</taxon>
    </lineage>
</organism>
<protein>
    <submittedName>
        <fullName evidence="2">Uncharacterized protein</fullName>
    </submittedName>
</protein>
<dbReference type="RefSeq" id="XP_033662448.1">
    <property type="nucleotide sequence ID" value="XM_033814042.1"/>
</dbReference>
<dbReference type="AlphaFoldDB" id="A0A6A6C735"/>
<reference evidence="2" key="1">
    <citation type="journal article" date="2020" name="Stud. Mycol.">
        <title>101 Dothideomycetes genomes: a test case for predicting lifestyles and emergence of pathogens.</title>
        <authorList>
            <person name="Haridas S."/>
            <person name="Albert R."/>
            <person name="Binder M."/>
            <person name="Bloem J."/>
            <person name="Labutti K."/>
            <person name="Salamov A."/>
            <person name="Andreopoulos B."/>
            <person name="Baker S."/>
            <person name="Barry K."/>
            <person name="Bills G."/>
            <person name="Bluhm B."/>
            <person name="Cannon C."/>
            <person name="Castanera R."/>
            <person name="Culley D."/>
            <person name="Daum C."/>
            <person name="Ezra D."/>
            <person name="Gonzalez J."/>
            <person name="Henrissat B."/>
            <person name="Kuo A."/>
            <person name="Liang C."/>
            <person name="Lipzen A."/>
            <person name="Lutzoni F."/>
            <person name="Magnuson J."/>
            <person name="Mondo S."/>
            <person name="Nolan M."/>
            <person name="Ohm R."/>
            <person name="Pangilinan J."/>
            <person name="Park H.-J."/>
            <person name="Ramirez L."/>
            <person name="Alfaro M."/>
            <person name="Sun H."/>
            <person name="Tritt A."/>
            <person name="Yoshinaga Y."/>
            <person name="Zwiers L.-H."/>
            <person name="Turgeon B."/>
            <person name="Goodwin S."/>
            <person name="Spatafora J."/>
            <person name="Crous P."/>
            <person name="Grigoriev I."/>
        </authorList>
    </citation>
    <scope>NUCLEOTIDE SEQUENCE</scope>
    <source>
        <strain evidence="2">ATCC 36951</strain>
    </source>
</reference>
<dbReference type="GeneID" id="54567314"/>
<dbReference type="EMBL" id="ML993618">
    <property type="protein sequence ID" value="KAF2161559.1"/>
    <property type="molecule type" value="Genomic_DNA"/>
</dbReference>
<evidence type="ECO:0000313" key="3">
    <source>
        <dbReference type="Proteomes" id="UP000799537"/>
    </source>
</evidence>
<keyword evidence="3" id="KW-1185">Reference proteome</keyword>
<gene>
    <name evidence="2" type="ORF">M409DRAFT_58957</name>
</gene>
<proteinExistence type="predicted"/>
<feature type="compositionally biased region" description="Low complexity" evidence="1">
    <location>
        <begin position="16"/>
        <end position="26"/>
    </location>
</feature>
<dbReference type="Proteomes" id="UP000799537">
    <property type="component" value="Unassembled WGS sequence"/>
</dbReference>
<feature type="region of interest" description="Disordered" evidence="1">
    <location>
        <begin position="1"/>
        <end position="26"/>
    </location>
</feature>